<reference evidence="4" key="1">
    <citation type="submission" date="2023-01" db="EMBL/GenBank/DDBJ databases">
        <title>Colletotrichum chrysophilum M932 genome sequence.</title>
        <authorList>
            <person name="Baroncelli R."/>
        </authorList>
    </citation>
    <scope>NUCLEOTIDE SEQUENCE</scope>
    <source>
        <strain evidence="4">M932</strain>
    </source>
</reference>
<dbReference type="PANTHER" id="PTHR46910:SF5">
    <property type="entry name" value="ZN(II)2CYS6 TRANSCRIPTION FACTOR (EUROFUNG)"/>
    <property type="match status" value="1"/>
</dbReference>
<keyword evidence="1" id="KW-0539">Nucleus</keyword>
<dbReference type="PANTHER" id="PTHR46910">
    <property type="entry name" value="TRANSCRIPTION FACTOR PDR1"/>
    <property type="match status" value="1"/>
</dbReference>
<evidence type="ECO:0000259" key="3">
    <source>
        <dbReference type="SMART" id="SM00906"/>
    </source>
</evidence>
<keyword evidence="5" id="KW-1185">Reference proteome</keyword>
<evidence type="ECO:0000313" key="4">
    <source>
        <dbReference type="EMBL" id="KAK1855397.1"/>
    </source>
</evidence>
<feature type="domain" description="Xylanolytic transcriptional activator regulatory" evidence="3">
    <location>
        <begin position="287"/>
        <end position="361"/>
    </location>
</feature>
<dbReference type="SMART" id="SM00906">
    <property type="entry name" value="Fungal_trans"/>
    <property type="match status" value="1"/>
</dbReference>
<dbReference type="GO" id="GO:0003677">
    <property type="term" value="F:DNA binding"/>
    <property type="evidence" value="ECO:0007669"/>
    <property type="project" value="InterPro"/>
</dbReference>
<dbReference type="GO" id="GO:0006351">
    <property type="term" value="P:DNA-templated transcription"/>
    <property type="evidence" value="ECO:0007669"/>
    <property type="project" value="InterPro"/>
</dbReference>
<feature type="compositionally biased region" description="Polar residues" evidence="2">
    <location>
        <begin position="48"/>
        <end position="78"/>
    </location>
</feature>
<dbReference type="InterPro" id="IPR007219">
    <property type="entry name" value="XnlR_reg_dom"/>
</dbReference>
<organism evidence="4 5">
    <name type="scientific">Colletotrichum chrysophilum</name>
    <dbReference type="NCBI Taxonomy" id="1836956"/>
    <lineage>
        <taxon>Eukaryota</taxon>
        <taxon>Fungi</taxon>
        <taxon>Dikarya</taxon>
        <taxon>Ascomycota</taxon>
        <taxon>Pezizomycotina</taxon>
        <taxon>Sordariomycetes</taxon>
        <taxon>Hypocreomycetidae</taxon>
        <taxon>Glomerellales</taxon>
        <taxon>Glomerellaceae</taxon>
        <taxon>Colletotrichum</taxon>
        <taxon>Colletotrichum gloeosporioides species complex</taxon>
    </lineage>
</organism>
<dbReference type="GO" id="GO:0008270">
    <property type="term" value="F:zinc ion binding"/>
    <property type="evidence" value="ECO:0007669"/>
    <property type="project" value="InterPro"/>
</dbReference>
<proteinExistence type="predicted"/>
<dbReference type="GO" id="GO:0003700">
    <property type="term" value="F:DNA-binding transcription factor activity"/>
    <property type="evidence" value="ECO:0007669"/>
    <property type="project" value="InterPro"/>
</dbReference>
<accession>A0AAD9AXR6</accession>
<dbReference type="AlphaFoldDB" id="A0AAD9AXR6"/>
<dbReference type="InterPro" id="IPR050987">
    <property type="entry name" value="AtrR-like"/>
</dbReference>
<feature type="region of interest" description="Disordered" evidence="2">
    <location>
        <begin position="582"/>
        <end position="611"/>
    </location>
</feature>
<dbReference type="Proteomes" id="UP001243330">
    <property type="component" value="Unassembled WGS sequence"/>
</dbReference>
<comment type="caution">
    <text evidence="4">The sequence shown here is derived from an EMBL/GenBank/DDBJ whole genome shotgun (WGS) entry which is preliminary data.</text>
</comment>
<protein>
    <submittedName>
        <fullName evidence="4">C6 transcription factor</fullName>
    </submittedName>
</protein>
<dbReference type="EMBL" id="JAQOWY010000022">
    <property type="protein sequence ID" value="KAK1855397.1"/>
    <property type="molecule type" value="Genomic_DNA"/>
</dbReference>
<evidence type="ECO:0000256" key="2">
    <source>
        <dbReference type="SAM" id="MobiDB-lite"/>
    </source>
</evidence>
<evidence type="ECO:0000313" key="5">
    <source>
        <dbReference type="Proteomes" id="UP001243330"/>
    </source>
</evidence>
<feature type="compositionally biased region" description="Polar residues" evidence="2">
    <location>
        <begin position="582"/>
        <end position="608"/>
    </location>
</feature>
<dbReference type="CDD" id="cd12148">
    <property type="entry name" value="fungal_TF_MHR"/>
    <property type="match status" value="1"/>
</dbReference>
<feature type="region of interest" description="Disordered" evidence="2">
    <location>
        <begin position="46"/>
        <end position="89"/>
    </location>
</feature>
<gene>
    <name evidence="4" type="ORF">CCHR01_02018</name>
</gene>
<name>A0AAD9AXR6_9PEZI</name>
<sequence>MSSVGEATVTIFRVTVAVCESEEKVDDIAERLQKLCIMLEDNSRPKANKSTTDLVGSSGSYQIPADSGTSLQGSQRDPQTPRDQVEYEGDSSLAAHADFTTRVLENAVTTNLPISHYDEMASMMKDIRNTIRTVGTLNTDMTGACHGTPHAGEHFAQESLPPVQLTLNCLRMLKETPMMRYFWMMQFESVGQVTEQLLGVYSTDRAPSMAELIIAYIGLYWLFTQSGQFSTDTSVQRTYLNYGTVCQSHADHVLSQLSFHLPTSVEYILALTMATEYCMGQSKPTMAWTYISTASRMSQAMGLHRTASQRDHSFDSETRQKSKLFWAMFILEKNLSLQLGRSSTLRDHDITVPLKAIKMGYQVGGSLGVLSPKWLRISQIEGRVYDEIYSPEALHHDANTRNSRARSLIADLKEVINDADSYETEFLQDRRRVLGNTFDDIFIQCDKISHLTLLSSTFVPFFVILCNVIWTVNAADLELLDALVSSLEAGQDRDTFSTNHLLKTFKPLYSAAFKYIEAKSHSASGVMSDNITFEMIYHQTAPVAEPVQWHNISALTSLDQFMSHSAPSATMALDGTGFADLNDSSSTSHAQPTGVNTGDGNLGQSGTDHQIPGARTQAAQLEEWFLQSRHVMDMMEDGRGDS</sequence>
<evidence type="ECO:0000256" key="1">
    <source>
        <dbReference type="ARBA" id="ARBA00023242"/>
    </source>
</evidence>
<dbReference type="Pfam" id="PF04082">
    <property type="entry name" value="Fungal_trans"/>
    <property type="match status" value="1"/>
</dbReference>